<feature type="transmembrane region" description="Helical" evidence="2">
    <location>
        <begin position="83"/>
        <end position="104"/>
    </location>
</feature>
<reference evidence="3" key="2">
    <citation type="submission" date="2024-05" db="EMBL/GenBank/DDBJ databases">
        <authorList>
            <person name="Wolfe A."/>
        </authorList>
    </citation>
    <scope>NUCLEOTIDE SEQUENCE</scope>
    <source>
        <strain evidence="3">UMB1064</strain>
    </source>
</reference>
<evidence type="ECO:0000256" key="2">
    <source>
        <dbReference type="SAM" id="Phobius"/>
    </source>
</evidence>
<feature type="transmembrane region" description="Helical" evidence="2">
    <location>
        <begin position="168"/>
        <end position="188"/>
    </location>
</feature>
<keyword evidence="2" id="KW-0472">Membrane</keyword>
<comment type="caution">
    <text evidence="3">The sequence shown here is derived from an EMBL/GenBank/DDBJ whole genome shotgun (WGS) entry which is preliminary data.</text>
</comment>
<dbReference type="EMBL" id="JASOOY020000031">
    <property type="protein sequence ID" value="MEO3717757.1"/>
    <property type="molecule type" value="Genomic_DNA"/>
</dbReference>
<protein>
    <recommendedName>
        <fullName evidence="5">DedA family protein</fullName>
    </recommendedName>
</protein>
<name>A0AAW9SMN1_CORAY</name>
<reference evidence="3" key="1">
    <citation type="submission" date="2023-05" db="EMBL/GenBank/DDBJ databases">
        <authorList>
            <person name="Du J."/>
        </authorList>
    </citation>
    <scope>NUCLEOTIDE SEQUENCE</scope>
    <source>
        <strain evidence="3">UMB1064</strain>
    </source>
</reference>
<evidence type="ECO:0000313" key="3">
    <source>
        <dbReference type="EMBL" id="MEO3717757.1"/>
    </source>
</evidence>
<evidence type="ECO:0000256" key="1">
    <source>
        <dbReference type="SAM" id="MobiDB-lite"/>
    </source>
</evidence>
<dbReference type="AlphaFoldDB" id="A0AAW9SMN1"/>
<organism evidence="3 4">
    <name type="scientific">Corynebacterium amycolatum</name>
    <dbReference type="NCBI Taxonomy" id="43765"/>
    <lineage>
        <taxon>Bacteria</taxon>
        <taxon>Bacillati</taxon>
        <taxon>Actinomycetota</taxon>
        <taxon>Actinomycetes</taxon>
        <taxon>Mycobacteriales</taxon>
        <taxon>Corynebacteriaceae</taxon>
        <taxon>Corynebacterium</taxon>
    </lineage>
</organism>
<proteinExistence type="predicted"/>
<keyword evidence="2" id="KW-0812">Transmembrane</keyword>
<evidence type="ECO:0000313" key="4">
    <source>
        <dbReference type="Proteomes" id="UP001223646"/>
    </source>
</evidence>
<dbReference type="RefSeq" id="WP_284826291.1">
    <property type="nucleotide sequence ID" value="NZ_JASOOY020000031.1"/>
</dbReference>
<dbReference type="Proteomes" id="UP001223646">
    <property type="component" value="Unassembled WGS sequence"/>
</dbReference>
<feature type="transmembrane region" description="Helical" evidence="2">
    <location>
        <begin position="138"/>
        <end position="161"/>
    </location>
</feature>
<feature type="transmembrane region" description="Helical" evidence="2">
    <location>
        <begin position="208"/>
        <end position="225"/>
    </location>
</feature>
<keyword evidence="2" id="KW-1133">Transmembrane helix</keyword>
<evidence type="ECO:0008006" key="5">
    <source>
        <dbReference type="Google" id="ProtNLM"/>
    </source>
</evidence>
<sequence length="235" mass="26778">MTSSDMRNEAEHDPREDLPSFLREPDKIDKLLYASLMLVAVYGFAIIPFRAVLLLKYTFLHTWLTGSNLSVLILASENEDRPLFLFAVVVIAALSTIKFMPFFYWMGKKWGPEFITMSFGGHPPRWFKKMENFIYERIGLSVLASFVPFSPIPATIVVAIGGIAKVRGWVVGVYLFLCAAMLKCFYLYLGLKFGPSIQGSLQTIDRYVTYITFALIGWMFLSIWWKNRRPGGQAA</sequence>
<feature type="transmembrane region" description="Helical" evidence="2">
    <location>
        <begin position="57"/>
        <end position="76"/>
    </location>
</feature>
<gene>
    <name evidence="3" type="ORF">QP460_009180</name>
</gene>
<accession>A0AAW9SMN1</accession>
<feature type="region of interest" description="Disordered" evidence="1">
    <location>
        <begin position="1"/>
        <end position="20"/>
    </location>
</feature>
<feature type="transmembrane region" description="Helical" evidence="2">
    <location>
        <begin position="31"/>
        <end position="51"/>
    </location>
</feature>